<name>A0A9D1SF13_9FIRM</name>
<comment type="caution">
    <text evidence="1">The sequence shown here is derived from an EMBL/GenBank/DDBJ whole genome shotgun (WGS) entry which is preliminary data.</text>
</comment>
<evidence type="ECO:0000313" key="2">
    <source>
        <dbReference type="Proteomes" id="UP000824109"/>
    </source>
</evidence>
<evidence type="ECO:0000313" key="1">
    <source>
        <dbReference type="EMBL" id="HIU57248.1"/>
    </source>
</evidence>
<dbReference type="Proteomes" id="UP000824109">
    <property type="component" value="Unassembled WGS sequence"/>
</dbReference>
<reference evidence="1" key="1">
    <citation type="submission" date="2020-10" db="EMBL/GenBank/DDBJ databases">
        <authorList>
            <person name="Gilroy R."/>
        </authorList>
    </citation>
    <scope>NUCLEOTIDE SEQUENCE</scope>
    <source>
        <strain evidence="1">USAMLcec3-3695</strain>
    </source>
</reference>
<proteinExistence type="predicted"/>
<dbReference type="EMBL" id="DVNB01000055">
    <property type="protein sequence ID" value="HIU57248.1"/>
    <property type="molecule type" value="Genomic_DNA"/>
</dbReference>
<protein>
    <submittedName>
        <fullName evidence="1">DUF4411 family protein</fullName>
    </submittedName>
</protein>
<reference evidence="1" key="2">
    <citation type="journal article" date="2021" name="PeerJ">
        <title>Extensive microbial diversity within the chicken gut microbiome revealed by metagenomics and culture.</title>
        <authorList>
            <person name="Gilroy R."/>
            <person name="Ravi A."/>
            <person name="Getino M."/>
            <person name="Pursley I."/>
            <person name="Horton D.L."/>
            <person name="Alikhan N.F."/>
            <person name="Baker D."/>
            <person name="Gharbi K."/>
            <person name="Hall N."/>
            <person name="Watson M."/>
            <person name="Adriaenssens E.M."/>
            <person name="Foster-Nyarko E."/>
            <person name="Jarju S."/>
            <person name="Secka A."/>
            <person name="Antonio M."/>
            <person name="Oren A."/>
            <person name="Chaudhuri R.R."/>
            <person name="La Ragione R."/>
            <person name="Hildebrand F."/>
            <person name="Pallen M.J."/>
        </authorList>
    </citation>
    <scope>NUCLEOTIDE SEQUENCE</scope>
    <source>
        <strain evidence="1">USAMLcec3-3695</strain>
    </source>
</reference>
<dbReference type="Pfam" id="PF14367">
    <property type="entry name" value="DUF4411"/>
    <property type="match status" value="1"/>
</dbReference>
<dbReference type="AlphaFoldDB" id="A0A9D1SF13"/>
<gene>
    <name evidence="1" type="ORF">IAA61_05490</name>
</gene>
<accession>A0A9D1SF13</accession>
<dbReference type="InterPro" id="IPR016541">
    <property type="entry name" value="UCP008505"/>
</dbReference>
<organism evidence="1 2">
    <name type="scientific">Candidatus Ornithomonoglobus merdipullorum</name>
    <dbReference type="NCBI Taxonomy" id="2840895"/>
    <lineage>
        <taxon>Bacteria</taxon>
        <taxon>Bacillati</taxon>
        <taxon>Bacillota</taxon>
        <taxon>Clostridia</taxon>
        <taxon>Candidatus Ornithomonoglobus</taxon>
    </lineage>
</organism>
<sequence>MSDEHFIIDSNSLITPYSAYYSFELAPGFWAQLERSIADGSVSILDMVKTELTKGNDPLVDWINNIMIGKYIRHSEPDIISVYEQVVQYIYSEPCYSDAAFMEWGRVDVADPWLIAASSVYGCKLVTFEKRNLNLNPSYPSKNPKIPDVAKEFGVTTCDLFYMMRTLGFRLN</sequence>